<organism evidence="1 2">
    <name type="scientific">Actinophytocola glycyrrhizae</name>
    <dbReference type="NCBI Taxonomy" id="2044873"/>
    <lineage>
        <taxon>Bacteria</taxon>
        <taxon>Bacillati</taxon>
        <taxon>Actinomycetota</taxon>
        <taxon>Actinomycetes</taxon>
        <taxon>Pseudonocardiales</taxon>
        <taxon>Pseudonocardiaceae</taxon>
    </lineage>
</organism>
<accession>A0ABV9RZK4</accession>
<keyword evidence="2" id="KW-1185">Reference proteome</keyword>
<evidence type="ECO:0000313" key="2">
    <source>
        <dbReference type="Proteomes" id="UP001595859"/>
    </source>
</evidence>
<evidence type="ECO:0000313" key="1">
    <source>
        <dbReference type="EMBL" id="MFC4854805.1"/>
    </source>
</evidence>
<proteinExistence type="predicted"/>
<dbReference type="RefSeq" id="WP_378056730.1">
    <property type="nucleotide sequence ID" value="NZ_JBHSIS010000006.1"/>
</dbReference>
<gene>
    <name evidence="1" type="ORF">ACFPCV_14950</name>
</gene>
<dbReference type="Proteomes" id="UP001595859">
    <property type="component" value="Unassembled WGS sequence"/>
</dbReference>
<sequence>MGTQVRWRAWLGMGDAAHLSRIDVAEFASCAAARAWVERRLSAVWARPGLAVFGSVDRGVYLDGTPGAATRWALDPHWAGLDADVVDGHVHWHRPGHRARG</sequence>
<comment type="caution">
    <text evidence="1">The sequence shown here is derived from an EMBL/GenBank/DDBJ whole genome shotgun (WGS) entry which is preliminary data.</text>
</comment>
<dbReference type="EMBL" id="JBHSIS010000006">
    <property type="protein sequence ID" value="MFC4854805.1"/>
    <property type="molecule type" value="Genomic_DNA"/>
</dbReference>
<protein>
    <submittedName>
        <fullName evidence="1">Uncharacterized protein</fullName>
    </submittedName>
</protein>
<reference evidence="2" key="1">
    <citation type="journal article" date="2019" name="Int. J. Syst. Evol. Microbiol.">
        <title>The Global Catalogue of Microorganisms (GCM) 10K type strain sequencing project: providing services to taxonomists for standard genome sequencing and annotation.</title>
        <authorList>
            <consortium name="The Broad Institute Genomics Platform"/>
            <consortium name="The Broad Institute Genome Sequencing Center for Infectious Disease"/>
            <person name="Wu L."/>
            <person name="Ma J."/>
        </authorList>
    </citation>
    <scope>NUCLEOTIDE SEQUENCE [LARGE SCALE GENOMIC DNA]</scope>
    <source>
        <strain evidence="2">ZS-22-S1</strain>
    </source>
</reference>
<name>A0ABV9RZK4_9PSEU</name>